<sequence length="100" mass="11883">SANDYQKNDVSFEKNLLNKKIIILLSDSEPGIKDTEKIQRFLQDSNEEENNTLIIYIFENTYTEVSENICTEMSENYLNLYQDRYPTSRLYSNRQIMENP</sequence>
<organism evidence="1 2">
    <name type="scientific">Hamiltosporidium magnivora</name>
    <dbReference type="NCBI Taxonomy" id="148818"/>
    <lineage>
        <taxon>Eukaryota</taxon>
        <taxon>Fungi</taxon>
        <taxon>Fungi incertae sedis</taxon>
        <taxon>Microsporidia</taxon>
        <taxon>Dubosqiidae</taxon>
        <taxon>Hamiltosporidium</taxon>
    </lineage>
</organism>
<reference evidence="1 2" key="1">
    <citation type="submission" date="2017-12" db="EMBL/GenBank/DDBJ databases">
        <authorList>
            <person name="Pombert J.-F."/>
            <person name="Haag K.L."/>
            <person name="Ebert D."/>
        </authorList>
    </citation>
    <scope>NUCLEOTIDE SEQUENCE [LARGE SCALE GENOMIC DNA]</scope>
    <source>
        <strain evidence="1">IL-BN-2</strain>
    </source>
</reference>
<dbReference type="VEuPathDB" id="MicrosporidiaDB:CWI36_0539p0010"/>
<gene>
    <name evidence="1" type="ORF">CWI39_1283p0010</name>
</gene>
<accession>A0A4Q9L336</accession>
<name>A0A4Q9L336_9MICR</name>
<feature type="non-terminal residue" evidence="1">
    <location>
        <position position="1"/>
    </location>
</feature>
<dbReference type="AlphaFoldDB" id="A0A4Q9L336"/>
<dbReference type="Proteomes" id="UP000293045">
    <property type="component" value="Unassembled WGS sequence"/>
</dbReference>
<comment type="caution">
    <text evidence="1">The sequence shown here is derived from an EMBL/GenBank/DDBJ whole genome shotgun (WGS) entry which is preliminary data.</text>
</comment>
<dbReference type="VEuPathDB" id="MicrosporidiaDB:CWI39_1283p0010"/>
<protein>
    <submittedName>
        <fullName evidence="1">Uncharacterized protein</fullName>
    </submittedName>
</protein>
<proteinExistence type="predicted"/>
<evidence type="ECO:0000313" key="1">
    <source>
        <dbReference type="EMBL" id="TBU01889.1"/>
    </source>
</evidence>
<evidence type="ECO:0000313" key="2">
    <source>
        <dbReference type="Proteomes" id="UP000293045"/>
    </source>
</evidence>
<dbReference type="EMBL" id="PIXR01001283">
    <property type="protein sequence ID" value="TBU01889.1"/>
    <property type="molecule type" value="Genomic_DNA"/>
</dbReference>